<dbReference type="Proteomes" id="UP000693794">
    <property type="component" value="Segment"/>
</dbReference>
<dbReference type="EMBL" id="MT732458">
    <property type="protein sequence ID" value="QQV90545.1"/>
    <property type="molecule type" value="Genomic_DNA"/>
</dbReference>
<gene>
    <name evidence="1" type="ORF">Danklef1_61</name>
</gene>
<evidence type="ECO:0000313" key="2">
    <source>
        <dbReference type="Proteomes" id="UP000693794"/>
    </source>
</evidence>
<evidence type="ECO:0000313" key="1">
    <source>
        <dbReference type="EMBL" id="QQV90545.1"/>
    </source>
</evidence>
<reference evidence="1" key="1">
    <citation type="submission" date="2020-07" db="EMBL/GenBank/DDBJ databases">
        <title>Highly diverse flavobacterial phages as mortality factor during North Sea spring blooms.</title>
        <authorList>
            <person name="Bartlau N."/>
            <person name="Wichels A."/>
            <person name="Krohne G."/>
            <person name="Adriaenssens E.M."/>
            <person name="Heins A."/>
            <person name="Fuchs B.M."/>
            <person name="Amann R."/>
            <person name="Moraru C."/>
        </authorList>
    </citation>
    <scope>NUCLEOTIDE SEQUENCE</scope>
</reference>
<accession>A0A8E4ZLV0</accession>
<keyword evidence="2" id="KW-1185">Reference proteome</keyword>
<sequence>MNKEIIIKKGTEHASENWQIETSPNEFDNCKDDFIDGALWAVENLALFGVSKSLKDKETLTFGGWLIANKYTKMVAGNFLKDGIRFSKEEILYEYNTVYLGNF</sequence>
<proteinExistence type="predicted"/>
<name>A0A8E4ZLV0_9CAUD</name>
<organism evidence="1 2">
    <name type="scientific">Polaribacter phage Danklef_1</name>
    <dbReference type="NCBI Taxonomy" id="2745646"/>
    <lineage>
        <taxon>Viruses</taxon>
        <taxon>Duplodnaviria</taxon>
        <taxon>Heunggongvirae</taxon>
        <taxon>Uroviricota</taxon>
        <taxon>Caudoviricetes</taxon>
        <taxon>Forsetiviridae</taxon>
        <taxon>Freyavirus</taxon>
        <taxon>Freyavirus danklef</taxon>
    </lineage>
</organism>
<protein>
    <submittedName>
        <fullName evidence="1">Uncharacterized protein</fullName>
    </submittedName>
</protein>